<protein>
    <submittedName>
        <fullName evidence="1">Uncharacterized protein</fullName>
    </submittedName>
</protein>
<comment type="caution">
    <text evidence="1">The sequence shown here is derived from an EMBL/GenBank/DDBJ whole genome shotgun (WGS) entry which is preliminary data.</text>
</comment>
<dbReference type="AlphaFoldDB" id="A0AA38KUB4"/>
<reference evidence="1 2" key="1">
    <citation type="journal article" date="2021" name="Nat. Plants">
        <title>The Taxus genome provides insights into paclitaxel biosynthesis.</title>
        <authorList>
            <person name="Xiong X."/>
            <person name="Gou J."/>
            <person name="Liao Q."/>
            <person name="Li Y."/>
            <person name="Zhou Q."/>
            <person name="Bi G."/>
            <person name="Li C."/>
            <person name="Du R."/>
            <person name="Wang X."/>
            <person name="Sun T."/>
            <person name="Guo L."/>
            <person name="Liang H."/>
            <person name="Lu P."/>
            <person name="Wu Y."/>
            <person name="Zhang Z."/>
            <person name="Ro D.K."/>
            <person name="Shang Y."/>
            <person name="Huang S."/>
            <person name="Yan J."/>
        </authorList>
    </citation>
    <scope>NUCLEOTIDE SEQUENCE [LARGE SCALE GENOMIC DNA]</scope>
    <source>
        <strain evidence="1">Ta-2019</strain>
    </source>
</reference>
<feature type="non-terminal residue" evidence="1">
    <location>
        <position position="1"/>
    </location>
</feature>
<accession>A0AA38KUB4</accession>
<name>A0AA38KUB4_TAXCH</name>
<organism evidence="1 2">
    <name type="scientific">Taxus chinensis</name>
    <name type="common">Chinese yew</name>
    <name type="synonym">Taxus wallichiana var. chinensis</name>
    <dbReference type="NCBI Taxonomy" id="29808"/>
    <lineage>
        <taxon>Eukaryota</taxon>
        <taxon>Viridiplantae</taxon>
        <taxon>Streptophyta</taxon>
        <taxon>Embryophyta</taxon>
        <taxon>Tracheophyta</taxon>
        <taxon>Spermatophyta</taxon>
        <taxon>Pinopsida</taxon>
        <taxon>Pinidae</taxon>
        <taxon>Conifers II</taxon>
        <taxon>Cupressales</taxon>
        <taxon>Taxaceae</taxon>
        <taxon>Taxus</taxon>
    </lineage>
</organism>
<evidence type="ECO:0000313" key="1">
    <source>
        <dbReference type="EMBL" id="KAH9305765.1"/>
    </source>
</evidence>
<gene>
    <name evidence="1" type="ORF">KI387_010169</name>
</gene>
<evidence type="ECO:0000313" key="2">
    <source>
        <dbReference type="Proteomes" id="UP000824469"/>
    </source>
</evidence>
<keyword evidence="2" id="KW-1185">Reference proteome</keyword>
<dbReference type="Proteomes" id="UP000824469">
    <property type="component" value="Unassembled WGS sequence"/>
</dbReference>
<dbReference type="EMBL" id="JAHRHJ020000008">
    <property type="protein sequence ID" value="KAH9305765.1"/>
    <property type="molecule type" value="Genomic_DNA"/>
</dbReference>
<sequence length="60" mass="6890">LSLLRLRDAVVLTIFPLGTEGLARWLPHQCKENGMSCVPDCMPSQMEINDKMRAILYDWL</sequence>
<feature type="non-terminal residue" evidence="1">
    <location>
        <position position="60"/>
    </location>
</feature>
<proteinExistence type="predicted"/>